<evidence type="ECO:0000259" key="3">
    <source>
        <dbReference type="PROSITE" id="PS51462"/>
    </source>
</evidence>
<dbReference type="GeneID" id="69518606"/>
<sequence length="144" mass="16295">MSANPPLRPRAVALIYDDQHHILLMLRHKNGKKYATLPGGGIEEGETPQGACAREVLEEVNLTVQVGEQVLELDNLHGANPSHEHYFRCRVVSGEMRLGDGPEGIRQSEDNWYQPEWVALNRLEEVNLVPEQVRELVRTQEVNP</sequence>
<dbReference type="eggNOG" id="COG1051">
    <property type="taxonomic scope" value="Bacteria"/>
</dbReference>
<dbReference type="OrthoDB" id="511483at2"/>
<name>Q9RRX6_DEIRA</name>
<dbReference type="DNASU" id="1797289"/>
<dbReference type="SMR" id="Q9RRX6"/>
<dbReference type="EMBL" id="AE000513">
    <property type="protein sequence ID" value="AAF11902.1"/>
    <property type="molecule type" value="Genomic_DNA"/>
</dbReference>
<dbReference type="PANTHER" id="PTHR43046:SF14">
    <property type="entry name" value="MUTT_NUDIX FAMILY PROTEIN"/>
    <property type="match status" value="1"/>
</dbReference>
<dbReference type="AlphaFoldDB" id="Q9RRX6"/>
<dbReference type="EnsemblBacteria" id="AAF11902">
    <property type="protein sequence ID" value="AAF11902"/>
    <property type="gene ID" value="DR_2356"/>
</dbReference>
<evidence type="ECO:0000313" key="5">
    <source>
        <dbReference type="Proteomes" id="UP000002524"/>
    </source>
</evidence>
<dbReference type="HOGENOM" id="CLU_037162_18_9_0"/>
<dbReference type="PIR" id="B75284">
    <property type="entry name" value="B75284"/>
</dbReference>
<dbReference type="InParanoid" id="Q9RRX6"/>
<dbReference type="PANTHER" id="PTHR43046">
    <property type="entry name" value="GDP-MANNOSE MANNOSYL HYDROLASE"/>
    <property type="match status" value="1"/>
</dbReference>
<gene>
    <name evidence="4" type="ordered locus">DR_2356</name>
</gene>
<dbReference type="Proteomes" id="UP000002524">
    <property type="component" value="Chromosome 1"/>
</dbReference>
<keyword evidence="2" id="KW-0378">Hydrolase</keyword>
<dbReference type="PaxDb" id="243230-DR_2356"/>
<dbReference type="PATRIC" id="fig|243230.17.peg.2590"/>
<dbReference type="RefSeq" id="WP_010888982.1">
    <property type="nucleotide sequence ID" value="NC_001263.1"/>
</dbReference>
<feature type="domain" description="Nudix hydrolase" evidence="3">
    <location>
        <begin position="6"/>
        <end position="141"/>
    </location>
</feature>
<dbReference type="KEGG" id="dra:DR_2356"/>
<dbReference type="InterPro" id="IPR000086">
    <property type="entry name" value="NUDIX_hydrolase_dom"/>
</dbReference>
<evidence type="ECO:0000256" key="2">
    <source>
        <dbReference type="ARBA" id="ARBA00022801"/>
    </source>
</evidence>
<reference evidence="4 5" key="1">
    <citation type="journal article" date="1999" name="Science">
        <title>Genome sequence of the radioresistant bacterium Deinococcus radiodurans R1.</title>
        <authorList>
            <person name="White O."/>
            <person name="Eisen J.A."/>
            <person name="Heidelberg J.F."/>
            <person name="Hickey E.K."/>
            <person name="Peterson J.D."/>
            <person name="Dodson R.J."/>
            <person name="Haft D.H."/>
            <person name="Gwinn M.L."/>
            <person name="Nelson W.C."/>
            <person name="Richardson D.L."/>
            <person name="Moffat K.S."/>
            <person name="Qin H."/>
            <person name="Jiang L."/>
            <person name="Pamphile W."/>
            <person name="Crosby M."/>
            <person name="Shen M."/>
            <person name="Vamathevan J.J."/>
            <person name="Lam P."/>
            <person name="McDonald L."/>
            <person name="Utterback T."/>
            <person name="Zalewski C."/>
            <person name="Makarova K.S."/>
            <person name="Aravind L."/>
            <person name="Daly M.J."/>
            <person name="Minton K.W."/>
            <person name="Fleischmann R.D."/>
            <person name="Ketchum K.A."/>
            <person name="Nelson K.E."/>
            <person name="Salzberg S."/>
            <person name="Smith H.O."/>
            <person name="Venter J.C."/>
            <person name="Fraser C.M."/>
        </authorList>
    </citation>
    <scope>NUCLEOTIDE SEQUENCE [LARGE SCALE GENOMIC DNA]</scope>
    <source>
        <strain evidence="5">ATCC 13939 / DSM 20539 / JCM 16871 / LMG 4051 / NBRC 15346 / NCIMB 9279 / R1 / VKM B-1422</strain>
    </source>
</reference>
<dbReference type="STRING" id="243230.DR_2356"/>
<dbReference type="InterPro" id="IPR015797">
    <property type="entry name" value="NUDIX_hydrolase-like_dom_sf"/>
</dbReference>
<dbReference type="SABIO-RK" id="Q9RRX6"/>
<dbReference type="PROSITE" id="PS51462">
    <property type="entry name" value="NUDIX"/>
    <property type="match status" value="1"/>
</dbReference>
<proteinExistence type="predicted"/>
<dbReference type="PROSITE" id="PS00893">
    <property type="entry name" value="NUDIX_BOX"/>
    <property type="match status" value="1"/>
</dbReference>
<dbReference type="InterPro" id="IPR020084">
    <property type="entry name" value="NUDIX_hydrolase_CS"/>
</dbReference>
<accession>Q9RRX6</accession>
<evidence type="ECO:0000256" key="1">
    <source>
        <dbReference type="ARBA" id="ARBA00001946"/>
    </source>
</evidence>
<dbReference type="Pfam" id="PF00293">
    <property type="entry name" value="NUDIX"/>
    <property type="match status" value="1"/>
</dbReference>
<dbReference type="Gene3D" id="3.90.79.10">
    <property type="entry name" value="Nucleoside Triphosphate Pyrophosphohydrolase"/>
    <property type="match status" value="1"/>
</dbReference>
<dbReference type="GO" id="GO:0016787">
    <property type="term" value="F:hydrolase activity"/>
    <property type="evidence" value="ECO:0007669"/>
    <property type="project" value="UniProtKB-KW"/>
</dbReference>
<organism evidence="4 5">
    <name type="scientific">Deinococcus radiodurans (strain ATCC 13939 / DSM 20539 / JCM 16871 / CCUG 27074 / LMG 4051 / NBRC 15346 / NCIMB 9279 / VKM B-1422 / R1)</name>
    <dbReference type="NCBI Taxonomy" id="243230"/>
    <lineage>
        <taxon>Bacteria</taxon>
        <taxon>Thermotogati</taxon>
        <taxon>Deinococcota</taxon>
        <taxon>Deinococci</taxon>
        <taxon>Deinococcales</taxon>
        <taxon>Deinococcaceae</taxon>
        <taxon>Deinococcus</taxon>
    </lineage>
</organism>
<protein>
    <submittedName>
        <fullName evidence="4">MutT/nudix family protein</fullName>
    </submittedName>
</protein>
<evidence type="ECO:0000313" key="4">
    <source>
        <dbReference type="EMBL" id="AAF11902.1"/>
    </source>
</evidence>
<keyword evidence="5" id="KW-1185">Reference proteome</keyword>
<dbReference type="CDD" id="cd04669">
    <property type="entry name" value="NUDIX_Hydrolase"/>
    <property type="match status" value="1"/>
</dbReference>
<dbReference type="SUPFAM" id="SSF55811">
    <property type="entry name" value="Nudix"/>
    <property type="match status" value="1"/>
</dbReference>
<comment type="cofactor">
    <cofactor evidence="1">
        <name>Mg(2+)</name>
        <dbReference type="ChEBI" id="CHEBI:18420"/>
    </cofactor>
</comment>